<dbReference type="InterPro" id="IPR011256">
    <property type="entry name" value="Reg_factor_effector_dom_sf"/>
</dbReference>
<keyword evidence="4" id="KW-1185">Reference proteome</keyword>
<dbReference type="Proteomes" id="UP001611580">
    <property type="component" value="Unassembled WGS sequence"/>
</dbReference>
<gene>
    <name evidence="3" type="ORF">ACH47X_00585</name>
</gene>
<dbReference type="EMBL" id="JBIRYI010000001">
    <property type="protein sequence ID" value="MFI2485368.1"/>
    <property type="molecule type" value="Genomic_DNA"/>
</dbReference>
<dbReference type="SUPFAM" id="SSF55136">
    <property type="entry name" value="Probable bacterial effector-binding domain"/>
    <property type="match status" value="1"/>
</dbReference>
<accession>A0ABW7XD04</accession>
<evidence type="ECO:0000313" key="4">
    <source>
        <dbReference type="Proteomes" id="UP001611580"/>
    </source>
</evidence>
<dbReference type="PROSITE" id="PS50937">
    <property type="entry name" value="HTH_MERR_2"/>
    <property type="match status" value="1"/>
</dbReference>
<dbReference type="Gene3D" id="1.10.1660.10">
    <property type="match status" value="1"/>
</dbReference>
<dbReference type="InterPro" id="IPR009061">
    <property type="entry name" value="DNA-bd_dom_put_sf"/>
</dbReference>
<dbReference type="PANTHER" id="PTHR30204:SF97">
    <property type="entry name" value="MERR FAMILY REGULATORY PROTEIN"/>
    <property type="match status" value="1"/>
</dbReference>
<dbReference type="InterPro" id="IPR029442">
    <property type="entry name" value="GyrI-like"/>
</dbReference>
<evidence type="ECO:0000256" key="1">
    <source>
        <dbReference type="ARBA" id="ARBA00023125"/>
    </source>
</evidence>
<dbReference type="Gene3D" id="3.20.80.10">
    <property type="entry name" value="Regulatory factor, effector binding domain"/>
    <property type="match status" value="1"/>
</dbReference>
<dbReference type="RefSeq" id="WP_397400407.1">
    <property type="nucleotide sequence ID" value="NZ_JBIRYI010000001.1"/>
</dbReference>
<keyword evidence="1" id="KW-0238">DNA-binding</keyword>
<dbReference type="Pfam" id="PF13411">
    <property type="entry name" value="MerR_1"/>
    <property type="match status" value="1"/>
</dbReference>
<dbReference type="SUPFAM" id="SSF46955">
    <property type="entry name" value="Putative DNA-binding domain"/>
    <property type="match status" value="1"/>
</dbReference>
<comment type="caution">
    <text evidence="3">The sequence shown here is derived from an EMBL/GenBank/DDBJ whole genome shotgun (WGS) entry which is preliminary data.</text>
</comment>
<dbReference type="Pfam" id="PF06445">
    <property type="entry name" value="GyrI-like"/>
    <property type="match status" value="1"/>
</dbReference>
<dbReference type="SMART" id="SM00422">
    <property type="entry name" value="HTH_MERR"/>
    <property type="match status" value="1"/>
</dbReference>
<sequence>MTSGALTRSLTIGEFAELTHLSVRTLRRYHESGLLEPDRVDPFSGYRYYTAAQIPQAQVIHRLRELDVPLAEVRQILATSDADARAGLVAGHLHRLEAELDRTRAAVVSLRRLLDPAAPPDVVLRAEPARLVAAVAGDVAHDEVLTWYADAMTELDGALAGHEPLGPAGGHYDNALFRDGRGPVLVYRPVADPPEHGRVRPVELPAAELATVVHRGPHDDIDVTYGRLGAWVVEHALAVDGPVHETYLVTPADTPDRSAWRTEVAWPVFRLTP</sequence>
<evidence type="ECO:0000259" key="2">
    <source>
        <dbReference type="PROSITE" id="PS50937"/>
    </source>
</evidence>
<feature type="domain" description="HTH merR-type" evidence="2">
    <location>
        <begin position="9"/>
        <end position="79"/>
    </location>
</feature>
<name>A0ABW7XD04_9MICO</name>
<evidence type="ECO:0000313" key="3">
    <source>
        <dbReference type="EMBL" id="MFI2485368.1"/>
    </source>
</evidence>
<dbReference type="InterPro" id="IPR000551">
    <property type="entry name" value="MerR-type_HTH_dom"/>
</dbReference>
<proteinExistence type="predicted"/>
<dbReference type="PANTHER" id="PTHR30204">
    <property type="entry name" value="REDOX-CYCLING DRUG-SENSING TRANSCRIPTIONAL ACTIVATOR SOXR"/>
    <property type="match status" value="1"/>
</dbReference>
<dbReference type="InterPro" id="IPR010499">
    <property type="entry name" value="AraC_E-bd"/>
</dbReference>
<dbReference type="InterPro" id="IPR047057">
    <property type="entry name" value="MerR_fam"/>
</dbReference>
<protein>
    <submittedName>
        <fullName evidence="3">MerR family transcriptional regulator</fullName>
    </submittedName>
</protein>
<reference evidence="3 4" key="1">
    <citation type="submission" date="2024-10" db="EMBL/GenBank/DDBJ databases">
        <title>The Natural Products Discovery Center: Release of the First 8490 Sequenced Strains for Exploring Actinobacteria Biosynthetic Diversity.</title>
        <authorList>
            <person name="Kalkreuter E."/>
            <person name="Kautsar S.A."/>
            <person name="Yang D."/>
            <person name="Bader C.D."/>
            <person name="Teijaro C.N."/>
            <person name="Fluegel L."/>
            <person name="Davis C.M."/>
            <person name="Simpson J.R."/>
            <person name="Lauterbach L."/>
            <person name="Steele A.D."/>
            <person name="Gui C."/>
            <person name="Meng S."/>
            <person name="Li G."/>
            <person name="Viehrig K."/>
            <person name="Ye F."/>
            <person name="Su P."/>
            <person name="Kiefer A.F."/>
            <person name="Nichols A."/>
            <person name="Cepeda A.J."/>
            <person name="Yan W."/>
            <person name="Fan B."/>
            <person name="Jiang Y."/>
            <person name="Adhikari A."/>
            <person name="Zheng C.-J."/>
            <person name="Schuster L."/>
            <person name="Cowan T.M."/>
            <person name="Smanski M.J."/>
            <person name="Chevrette M.G."/>
            <person name="De Carvalho L.P.S."/>
            <person name="Shen B."/>
        </authorList>
    </citation>
    <scope>NUCLEOTIDE SEQUENCE [LARGE SCALE GENOMIC DNA]</scope>
    <source>
        <strain evidence="3 4">NPDC019481</strain>
    </source>
</reference>
<organism evidence="3 4">
    <name type="scientific">Promicromonospora kroppenstedtii</name>
    <dbReference type="NCBI Taxonomy" id="440482"/>
    <lineage>
        <taxon>Bacteria</taxon>
        <taxon>Bacillati</taxon>
        <taxon>Actinomycetota</taxon>
        <taxon>Actinomycetes</taxon>
        <taxon>Micrococcales</taxon>
        <taxon>Promicromonosporaceae</taxon>
        <taxon>Promicromonospora</taxon>
    </lineage>
</organism>
<dbReference type="CDD" id="cd01107">
    <property type="entry name" value="HTH_BmrR"/>
    <property type="match status" value="1"/>
</dbReference>
<dbReference type="SMART" id="SM00871">
    <property type="entry name" value="AraC_E_bind"/>
    <property type="match status" value="1"/>
</dbReference>